<accession>A0A3G9IGK0</accession>
<dbReference type="GO" id="GO:0047480">
    <property type="term" value="F:UDP-N-acetylmuramoyl-tripeptide-D-alanyl-D-alanine ligase activity"/>
    <property type="evidence" value="ECO:0007669"/>
    <property type="project" value="UniProtKB-UniRule"/>
</dbReference>
<keyword evidence="7 10" id="KW-0573">Peptidoglycan synthesis</keyword>
<keyword evidence="1 10" id="KW-0963">Cytoplasm</keyword>
<keyword evidence="6 10" id="KW-0133">Cell shape</keyword>
<dbReference type="EC" id="6.3.2.10" evidence="10 11"/>
<feature type="domain" description="Mur ligase N-terminal catalytic" evidence="12">
    <location>
        <begin position="28"/>
        <end position="103"/>
    </location>
</feature>
<feature type="domain" description="Mur ligase central" evidence="14">
    <location>
        <begin position="108"/>
        <end position="295"/>
    </location>
</feature>
<evidence type="ECO:0000256" key="6">
    <source>
        <dbReference type="ARBA" id="ARBA00022960"/>
    </source>
</evidence>
<keyword evidence="16" id="KW-1185">Reference proteome</keyword>
<dbReference type="UniPathway" id="UPA00219"/>
<dbReference type="InterPro" id="IPR005863">
    <property type="entry name" value="UDP-N-AcMur_synth"/>
</dbReference>
<comment type="similarity">
    <text evidence="10">Belongs to the MurCDEF family. MurF subfamily.</text>
</comment>
<dbReference type="GO" id="GO:0008766">
    <property type="term" value="F:UDP-N-acetylmuramoylalanyl-D-glutamyl-2,6-diaminopimelate-D-alanyl-D-alanine ligase activity"/>
    <property type="evidence" value="ECO:0007669"/>
    <property type="project" value="RHEA"/>
</dbReference>
<dbReference type="InterPro" id="IPR035911">
    <property type="entry name" value="MurE/MurF_N"/>
</dbReference>
<keyword evidence="9 10" id="KW-0961">Cell wall biogenesis/degradation</keyword>
<keyword evidence="4 10" id="KW-0547">Nucleotide-binding</keyword>
<dbReference type="InterPro" id="IPR036615">
    <property type="entry name" value="Mur_ligase_C_dom_sf"/>
</dbReference>
<reference evidence="15 16" key="1">
    <citation type="submission" date="2018-11" db="EMBL/GenBank/DDBJ databases">
        <title>Complete genome sequence of Nocardioides baekrokdamisoli strain KCTC 39748.</title>
        <authorList>
            <person name="Kang S.W."/>
            <person name="Lee K.C."/>
            <person name="Kim K.K."/>
            <person name="Kim J.S."/>
            <person name="Kim D.S."/>
            <person name="Ko S.H."/>
            <person name="Yang S.H."/>
            <person name="Shin Y.K."/>
            <person name="Lee J.S."/>
        </authorList>
    </citation>
    <scope>NUCLEOTIDE SEQUENCE [LARGE SCALE GENOMIC DNA]</scope>
    <source>
        <strain evidence="15 16">KCTC 39748</strain>
    </source>
</reference>
<feature type="binding site" evidence="10">
    <location>
        <begin position="110"/>
        <end position="116"/>
    </location>
    <ligand>
        <name>ATP</name>
        <dbReference type="ChEBI" id="CHEBI:30616"/>
    </ligand>
</feature>
<dbReference type="InterPro" id="IPR013221">
    <property type="entry name" value="Mur_ligase_cen"/>
</dbReference>
<evidence type="ECO:0000256" key="5">
    <source>
        <dbReference type="ARBA" id="ARBA00022840"/>
    </source>
</evidence>
<keyword evidence="8 10" id="KW-0131">Cell cycle</keyword>
<dbReference type="SUPFAM" id="SSF53623">
    <property type="entry name" value="MurD-like peptide ligases, catalytic domain"/>
    <property type="match status" value="1"/>
</dbReference>
<dbReference type="InterPro" id="IPR051046">
    <property type="entry name" value="MurCDEF_CellWall_CoF430Synth"/>
</dbReference>
<evidence type="ECO:0000259" key="14">
    <source>
        <dbReference type="Pfam" id="PF08245"/>
    </source>
</evidence>
<comment type="function">
    <text evidence="10 11">Involved in cell wall formation. Catalyzes the final step in the synthesis of UDP-N-acetylmuramoyl-pentapeptide, the precursor of murein.</text>
</comment>
<dbReference type="PANTHER" id="PTHR43024">
    <property type="entry name" value="UDP-N-ACETYLMURAMOYL-TRIPEPTIDE--D-ALANYL-D-ALANINE LIGASE"/>
    <property type="match status" value="1"/>
</dbReference>
<evidence type="ECO:0000256" key="1">
    <source>
        <dbReference type="ARBA" id="ARBA00022490"/>
    </source>
</evidence>
<dbReference type="GO" id="GO:0071555">
    <property type="term" value="P:cell wall organization"/>
    <property type="evidence" value="ECO:0007669"/>
    <property type="project" value="UniProtKB-KW"/>
</dbReference>
<evidence type="ECO:0000256" key="3">
    <source>
        <dbReference type="ARBA" id="ARBA00022618"/>
    </source>
</evidence>
<dbReference type="HAMAP" id="MF_02019">
    <property type="entry name" value="MurF"/>
    <property type="match status" value="1"/>
</dbReference>
<comment type="catalytic activity">
    <reaction evidence="10 11">
        <text>D-alanyl-D-alanine + UDP-N-acetyl-alpha-D-muramoyl-L-alanyl-gamma-D-glutamyl-meso-2,6-diaminopimelate + ATP = UDP-N-acetyl-alpha-D-muramoyl-L-alanyl-gamma-D-glutamyl-meso-2,6-diaminopimeloyl-D-alanyl-D-alanine + ADP + phosphate + H(+)</text>
        <dbReference type="Rhea" id="RHEA:28374"/>
        <dbReference type="ChEBI" id="CHEBI:15378"/>
        <dbReference type="ChEBI" id="CHEBI:30616"/>
        <dbReference type="ChEBI" id="CHEBI:43474"/>
        <dbReference type="ChEBI" id="CHEBI:57822"/>
        <dbReference type="ChEBI" id="CHEBI:61386"/>
        <dbReference type="ChEBI" id="CHEBI:83905"/>
        <dbReference type="ChEBI" id="CHEBI:456216"/>
        <dbReference type="EC" id="6.3.2.10"/>
    </reaction>
</comment>
<keyword evidence="5 10" id="KW-0067">ATP-binding</keyword>
<comment type="pathway">
    <text evidence="10 11">Cell wall biogenesis; peptidoglycan biosynthesis.</text>
</comment>
<dbReference type="Gene3D" id="3.40.1190.10">
    <property type="entry name" value="Mur-like, catalytic domain"/>
    <property type="match status" value="1"/>
</dbReference>
<evidence type="ECO:0000256" key="7">
    <source>
        <dbReference type="ARBA" id="ARBA00022984"/>
    </source>
</evidence>
<dbReference type="Proteomes" id="UP000271573">
    <property type="component" value="Chromosome"/>
</dbReference>
<keyword evidence="3 10" id="KW-0132">Cell division</keyword>
<feature type="domain" description="Mur ligase C-terminal" evidence="13">
    <location>
        <begin position="319"/>
        <end position="439"/>
    </location>
</feature>
<dbReference type="Pfam" id="PF01225">
    <property type="entry name" value="Mur_ligase"/>
    <property type="match status" value="1"/>
</dbReference>
<evidence type="ECO:0000313" key="15">
    <source>
        <dbReference type="EMBL" id="BBH18180.1"/>
    </source>
</evidence>
<dbReference type="Gene3D" id="3.40.1390.10">
    <property type="entry name" value="MurE/MurF, N-terminal domain"/>
    <property type="match status" value="1"/>
</dbReference>
<dbReference type="Pfam" id="PF02875">
    <property type="entry name" value="Mur_ligase_C"/>
    <property type="match status" value="1"/>
</dbReference>
<protein>
    <recommendedName>
        <fullName evidence="10 11">UDP-N-acetylmuramoyl-tripeptide--D-alanyl-D-alanine ligase</fullName>
        <ecNumber evidence="10 11">6.3.2.10</ecNumber>
    </recommendedName>
    <alternativeName>
        <fullName evidence="10">D-alanyl-D-alanine-adding enzyme</fullName>
    </alternativeName>
</protein>
<evidence type="ECO:0000256" key="4">
    <source>
        <dbReference type="ARBA" id="ARBA00022741"/>
    </source>
</evidence>
<dbReference type="NCBIfam" id="TIGR01143">
    <property type="entry name" value="murF"/>
    <property type="match status" value="1"/>
</dbReference>
<evidence type="ECO:0000256" key="10">
    <source>
        <dbReference type="HAMAP-Rule" id="MF_02019"/>
    </source>
</evidence>
<dbReference type="InterPro" id="IPR004101">
    <property type="entry name" value="Mur_ligase_C"/>
</dbReference>
<organism evidence="15 16">
    <name type="scientific">Nocardioides baekrokdamisoli</name>
    <dbReference type="NCBI Taxonomy" id="1804624"/>
    <lineage>
        <taxon>Bacteria</taxon>
        <taxon>Bacillati</taxon>
        <taxon>Actinomycetota</taxon>
        <taxon>Actinomycetes</taxon>
        <taxon>Propionibacteriales</taxon>
        <taxon>Nocardioidaceae</taxon>
        <taxon>Nocardioides</taxon>
    </lineage>
</organism>
<keyword evidence="2 10" id="KW-0436">Ligase</keyword>
<dbReference type="GO" id="GO:0008360">
    <property type="term" value="P:regulation of cell shape"/>
    <property type="evidence" value="ECO:0007669"/>
    <property type="project" value="UniProtKB-KW"/>
</dbReference>
<evidence type="ECO:0000259" key="12">
    <source>
        <dbReference type="Pfam" id="PF01225"/>
    </source>
</evidence>
<evidence type="ECO:0000256" key="2">
    <source>
        <dbReference type="ARBA" id="ARBA00022598"/>
    </source>
</evidence>
<dbReference type="InterPro" id="IPR000713">
    <property type="entry name" value="Mur_ligase_N"/>
</dbReference>
<dbReference type="SUPFAM" id="SSF63418">
    <property type="entry name" value="MurE/MurF N-terminal domain"/>
    <property type="match status" value="1"/>
</dbReference>
<proteinExistence type="inferred from homology"/>
<evidence type="ECO:0000259" key="13">
    <source>
        <dbReference type="Pfam" id="PF02875"/>
    </source>
</evidence>
<comment type="subcellular location">
    <subcellularLocation>
        <location evidence="10 11">Cytoplasm</location>
    </subcellularLocation>
</comment>
<sequence length="452" mass="46962">MIALSLSEIADIVDGELVGADVTIDGPVVIDSREAGPRGLFAAFVGEHVDGHDYVEAARERGAVAVLGSRATSLPTVIVADPQRALQRLASHVVGVLREADFLTVLAVTGSQGKTSTKDLLAAVLAAEAPTVATAGSYNNELGVPITALRATRETRFLLLEMGARGVGHLRELTDLIAPDVPIVLNVGTAHLGEFGSRDAIALAKSELVSGMAEGGIAILNADDPAVSAMAVLAPEDTFTFGTGADADVRVVNLRLDSRGRPSFRLHTGQGDADVSLRLVGAHQAMNAAAAAAAALIEGVPLETVVEALGQVTELSKWRMELTERDGITFLNDAYNANPESMRAGLDALATIGAADDVTRTVAVLGEMKELGAESEDAHRSVGAYAASIGIDSVVVIGEPARGTHDAFPGSVFLSTNDEAVDWLRGHLRTGDAVLFKASNGARLYEVAEALR</sequence>
<dbReference type="Gene3D" id="3.90.190.20">
    <property type="entry name" value="Mur ligase, C-terminal domain"/>
    <property type="match status" value="1"/>
</dbReference>
<dbReference type="RefSeq" id="WP_125569520.1">
    <property type="nucleotide sequence ID" value="NZ_AP019307.1"/>
</dbReference>
<dbReference type="GO" id="GO:0051301">
    <property type="term" value="P:cell division"/>
    <property type="evidence" value="ECO:0007669"/>
    <property type="project" value="UniProtKB-KW"/>
</dbReference>
<dbReference type="EMBL" id="AP019307">
    <property type="protein sequence ID" value="BBH18180.1"/>
    <property type="molecule type" value="Genomic_DNA"/>
</dbReference>
<evidence type="ECO:0000256" key="11">
    <source>
        <dbReference type="RuleBase" id="RU004136"/>
    </source>
</evidence>
<dbReference type="Pfam" id="PF08245">
    <property type="entry name" value="Mur_ligase_M"/>
    <property type="match status" value="1"/>
</dbReference>
<dbReference type="GO" id="GO:0009252">
    <property type="term" value="P:peptidoglycan biosynthetic process"/>
    <property type="evidence" value="ECO:0007669"/>
    <property type="project" value="UniProtKB-UniRule"/>
</dbReference>
<evidence type="ECO:0000256" key="8">
    <source>
        <dbReference type="ARBA" id="ARBA00023306"/>
    </source>
</evidence>
<evidence type="ECO:0000256" key="9">
    <source>
        <dbReference type="ARBA" id="ARBA00023316"/>
    </source>
</evidence>
<dbReference type="GO" id="GO:0005524">
    <property type="term" value="F:ATP binding"/>
    <property type="evidence" value="ECO:0007669"/>
    <property type="project" value="UniProtKB-UniRule"/>
</dbReference>
<name>A0A3G9IGK0_9ACTN</name>
<gene>
    <name evidence="10 15" type="primary">murF</name>
    <name evidence="15" type="ORF">Back2_24670</name>
</gene>
<dbReference type="PANTHER" id="PTHR43024:SF1">
    <property type="entry name" value="UDP-N-ACETYLMURAMOYL-TRIPEPTIDE--D-ALANYL-D-ALANINE LIGASE"/>
    <property type="match status" value="1"/>
</dbReference>
<dbReference type="GO" id="GO:0005737">
    <property type="term" value="C:cytoplasm"/>
    <property type="evidence" value="ECO:0007669"/>
    <property type="project" value="UniProtKB-SubCell"/>
</dbReference>
<dbReference type="SUPFAM" id="SSF53244">
    <property type="entry name" value="MurD-like peptide ligases, peptide-binding domain"/>
    <property type="match status" value="1"/>
</dbReference>
<dbReference type="OrthoDB" id="9800958at2"/>
<dbReference type="KEGG" id="nbe:Back2_24670"/>
<evidence type="ECO:0000313" key="16">
    <source>
        <dbReference type="Proteomes" id="UP000271573"/>
    </source>
</evidence>
<dbReference type="InterPro" id="IPR036565">
    <property type="entry name" value="Mur-like_cat_sf"/>
</dbReference>
<dbReference type="AlphaFoldDB" id="A0A3G9IGK0"/>